<dbReference type="PROSITE" id="PS50995">
    <property type="entry name" value="HTH_MARR_2"/>
    <property type="match status" value="1"/>
</dbReference>
<evidence type="ECO:0000256" key="1">
    <source>
        <dbReference type="ARBA" id="ARBA00023015"/>
    </source>
</evidence>
<evidence type="ECO:0000259" key="4">
    <source>
        <dbReference type="PROSITE" id="PS50995"/>
    </source>
</evidence>
<dbReference type="InterPro" id="IPR036388">
    <property type="entry name" value="WH-like_DNA-bd_sf"/>
</dbReference>
<dbReference type="SUPFAM" id="SSF46785">
    <property type="entry name" value="Winged helix' DNA-binding domain"/>
    <property type="match status" value="1"/>
</dbReference>
<protein>
    <submittedName>
        <fullName evidence="5">MarR family winged helix-turn-helix transcriptional regulator</fullName>
    </submittedName>
</protein>
<evidence type="ECO:0000313" key="6">
    <source>
        <dbReference type="Proteomes" id="UP001596298"/>
    </source>
</evidence>
<dbReference type="RefSeq" id="WP_382397512.1">
    <property type="nucleotide sequence ID" value="NZ_JBHSWH010000001.1"/>
</dbReference>
<dbReference type="PANTHER" id="PTHR33164">
    <property type="entry name" value="TRANSCRIPTIONAL REGULATOR, MARR FAMILY"/>
    <property type="match status" value="1"/>
</dbReference>
<proteinExistence type="predicted"/>
<feature type="domain" description="HTH marR-type" evidence="4">
    <location>
        <begin position="16"/>
        <end position="146"/>
    </location>
</feature>
<reference evidence="6" key="1">
    <citation type="journal article" date="2019" name="Int. J. Syst. Evol. Microbiol.">
        <title>The Global Catalogue of Microorganisms (GCM) 10K type strain sequencing project: providing services to taxonomists for standard genome sequencing and annotation.</title>
        <authorList>
            <consortium name="The Broad Institute Genomics Platform"/>
            <consortium name="The Broad Institute Genome Sequencing Center for Infectious Disease"/>
            <person name="Wu L."/>
            <person name="Ma J."/>
        </authorList>
    </citation>
    <scope>NUCLEOTIDE SEQUENCE [LARGE SCALE GENOMIC DNA]</scope>
    <source>
        <strain evidence="6">CCUG 58127</strain>
    </source>
</reference>
<keyword evidence="1" id="KW-0805">Transcription regulation</keyword>
<dbReference type="SMART" id="SM00347">
    <property type="entry name" value="HTH_MARR"/>
    <property type="match status" value="1"/>
</dbReference>
<dbReference type="EMBL" id="JBHSWH010000001">
    <property type="protein sequence ID" value="MFC6703819.1"/>
    <property type="molecule type" value="Genomic_DNA"/>
</dbReference>
<organism evidence="5 6">
    <name type="scientific">Flexivirga alba</name>
    <dbReference type="NCBI Taxonomy" id="702742"/>
    <lineage>
        <taxon>Bacteria</taxon>
        <taxon>Bacillati</taxon>
        <taxon>Actinomycetota</taxon>
        <taxon>Actinomycetes</taxon>
        <taxon>Micrococcales</taxon>
        <taxon>Dermacoccaceae</taxon>
        <taxon>Flexivirga</taxon>
    </lineage>
</organism>
<accession>A0ABW2AAN9</accession>
<dbReference type="Gene3D" id="1.10.10.10">
    <property type="entry name" value="Winged helix-like DNA-binding domain superfamily/Winged helix DNA-binding domain"/>
    <property type="match status" value="1"/>
</dbReference>
<keyword evidence="2" id="KW-0238">DNA-binding</keyword>
<dbReference type="Pfam" id="PF01047">
    <property type="entry name" value="MarR"/>
    <property type="match status" value="1"/>
</dbReference>
<dbReference type="InterPro" id="IPR036390">
    <property type="entry name" value="WH_DNA-bd_sf"/>
</dbReference>
<dbReference type="InterPro" id="IPR023187">
    <property type="entry name" value="Tscrpt_reg_MarR-type_CS"/>
</dbReference>
<evidence type="ECO:0000256" key="3">
    <source>
        <dbReference type="ARBA" id="ARBA00023163"/>
    </source>
</evidence>
<dbReference type="InterPro" id="IPR039422">
    <property type="entry name" value="MarR/SlyA-like"/>
</dbReference>
<name>A0ABW2AAN9_9MICO</name>
<dbReference type="PRINTS" id="PR00598">
    <property type="entry name" value="HTHMARR"/>
</dbReference>
<dbReference type="PROSITE" id="PS01117">
    <property type="entry name" value="HTH_MARR_1"/>
    <property type="match status" value="1"/>
</dbReference>
<keyword evidence="3" id="KW-0804">Transcription</keyword>
<sequence length="162" mass="18009">MAESRRDRPPPIDERWAELADHILVIAREIQFRDYQDEQAVPLTQSEGMVMRYLNQNNDASPSRIAAATGLQRTNLSTVLRGLAQKGLIERQARPADGRGVTVVTTARGRDNYHLVRQEWAQLLEQDGTKASRLNTALELLRSIEAGLVSTRPGTPASRPGV</sequence>
<gene>
    <name evidence="5" type="ORF">ACFQDH_00650</name>
</gene>
<evidence type="ECO:0000256" key="2">
    <source>
        <dbReference type="ARBA" id="ARBA00023125"/>
    </source>
</evidence>
<dbReference type="PANTHER" id="PTHR33164:SF43">
    <property type="entry name" value="HTH-TYPE TRANSCRIPTIONAL REPRESSOR YETL"/>
    <property type="match status" value="1"/>
</dbReference>
<evidence type="ECO:0000313" key="5">
    <source>
        <dbReference type="EMBL" id="MFC6703819.1"/>
    </source>
</evidence>
<comment type="caution">
    <text evidence="5">The sequence shown here is derived from an EMBL/GenBank/DDBJ whole genome shotgun (WGS) entry which is preliminary data.</text>
</comment>
<keyword evidence="6" id="KW-1185">Reference proteome</keyword>
<dbReference type="Proteomes" id="UP001596298">
    <property type="component" value="Unassembled WGS sequence"/>
</dbReference>
<dbReference type="InterPro" id="IPR000835">
    <property type="entry name" value="HTH_MarR-typ"/>
</dbReference>